<organism evidence="8 9">
    <name type="scientific">Tigriopus californicus</name>
    <name type="common">Marine copepod</name>
    <dbReference type="NCBI Taxonomy" id="6832"/>
    <lineage>
        <taxon>Eukaryota</taxon>
        <taxon>Metazoa</taxon>
        <taxon>Ecdysozoa</taxon>
        <taxon>Arthropoda</taxon>
        <taxon>Crustacea</taxon>
        <taxon>Multicrustacea</taxon>
        <taxon>Hexanauplia</taxon>
        <taxon>Copepoda</taxon>
        <taxon>Harpacticoida</taxon>
        <taxon>Harpacticidae</taxon>
        <taxon>Tigriopus</taxon>
    </lineage>
</organism>
<evidence type="ECO:0000256" key="1">
    <source>
        <dbReference type="ARBA" id="ARBA00004323"/>
    </source>
</evidence>
<dbReference type="Proteomes" id="UP000318571">
    <property type="component" value="Chromosome 9"/>
</dbReference>
<comment type="subcellular location">
    <subcellularLocation>
        <location evidence="1">Golgi apparatus membrane</location>
        <topology evidence="1">Single-pass type II membrane protein</topology>
    </subcellularLocation>
</comment>
<dbReference type="InterPro" id="IPR029044">
    <property type="entry name" value="Nucleotide-diphossugar_trans"/>
</dbReference>
<dbReference type="STRING" id="6832.A0A553NYB6"/>
<dbReference type="OMA" id="CKDSYVV"/>
<dbReference type="GO" id="GO:0000139">
    <property type="term" value="C:Golgi membrane"/>
    <property type="evidence" value="ECO:0007669"/>
    <property type="project" value="UniProtKB-SubCell"/>
</dbReference>
<dbReference type="AlphaFoldDB" id="A0A553NYB6"/>
<dbReference type="SUPFAM" id="SSF53448">
    <property type="entry name" value="Nucleotide-diphospho-sugar transferases"/>
    <property type="match status" value="1"/>
</dbReference>
<dbReference type="Gene3D" id="3.90.550.20">
    <property type="match status" value="1"/>
</dbReference>
<keyword evidence="9" id="KW-1185">Reference proteome</keyword>
<dbReference type="GO" id="GO:0035248">
    <property type="term" value="F:alpha-1,4-N-acetylgalactosaminyltransferase activity"/>
    <property type="evidence" value="ECO:0007669"/>
    <property type="project" value="TreeGrafter"/>
</dbReference>
<dbReference type="OrthoDB" id="409543at2759"/>
<evidence type="ECO:0000256" key="4">
    <source>
        <dbReference type="ARBA" id="ARBA00022679"/>
    </source>
</evidence>
<dbReference type="Pfam" id="PF04488">
    <property type="entry name" value="Gly_transf_sug"/>
    <property type="match status" value="1"/>
</dbReference>
<reference evidence="8 9" key="1">
    <citation type="journal article" date="2018" name="Nat. Ecol. Evol.">
        <title>Genomic signatures of mitonuclear coevolution across populations of Tigriopus californicus.</title>
        <authorList>
            <person name="Barreto F.S."/>
            <person name="Watson E.T."/>
            <person name="Lima T.G."/>
            <person name="Willett C.S."/>
            <person name="Edmands S."/>
            <person name="Li W."/>
            <person name="Burton R.S."/>
        </authorList>
    </citation>
    <scope>NUCLEOTIDE SEQUENCE [LARGE SCALE GENOMIC DNA]</scope>
    <source>
        <strain evidence="8 9">San Diego</strain>
    </source>
</reference>
<comment type="caution">
    <text evidence="8">The sequence shown here is derived from an EMBL/GenBank/DDBJ whole genome shotgun (WGS) entry which is preliminary data.</text>
</comment>
<evidence type="ECO:0000313" key="9">
    <source>
        <dbReference type="Proteomes" id="UP000318571"/>
    </source>
</evidence>
<evidence type="ECO:0000256" key="5">
    <source>
        <dbReference type="ARBA" id="ARBA00023034"/>
    </source>
</evidence>
<evidence type="ECO:0000256" key="3">
    <source>
        <dbReference type="ARBA" id="ARBA00022676"/>
    </source>
</evidence>
<evidence type="ECO:0000313" key="8">
    <source>
        <dbReference type="EMBL" id="TRY70398.1"/>
    </source>
</evidence>
<comment type="similarity">
    <text evidence="2">Belongs to the glycosyltransferase 32 family.</text>
</comment>
<evidence type="ECO:0000259" key="7">
    <source>
        <dbReference type="Pfam" id="PF04572"/>
    </source>
</evidence>
<dbReference type="GO" id="GO:0006688">
    <property type="term" value="P:glycosphingolipid biosynthetic process"/>
    <property type="evidence" value="ECO:0007669"/>
    <property type="project" value="TreeGrafter"/>
</dbReference>
<proteinExistence type="inferred from homology"/>
<keyword evidence="4" id="KW-0808">Transferase</keyword>
<dbReference type="InterPro" id="IPR051981">
    <property type="entry name" value="Glycosyltransf_32"/>
</dbReference>
<feature type="domain" description="Alpha 1,4-glycosyltransferase" evidence="7">
    <location>
        <begin position="207"/>
        <end position="327"/>
    </location>
</feature>
<dbReference type="PANTHER" id="PTHR12042:SF21">
    <property type="entry name" value="ALPHA1,4-GALACTOSYLTRANSFERASE 1-RELATED"/>
    <property type="match status" value="1"/>
</dbReference>
<keyword evidence="5" id="KW-0333">Golgi apparatus</keyword>
<accession>A0A553NYB6</accession>
<keyword evidence="6" id="KW-0472">Membrane</keyword>
<name>A0A553NYB6_TIGCA</name>
<dbReference type="InterPro" id="IPR007577">
    <property type="entry name" value="GlycoTrfase_DXD_sugar-bd_CS"/>
</dbReference>
<dbReference type="Pfam" id="PF04572">
    <property type="entry name" value="Gb3_synth"/>
    <property type="match status" value="1"/>
</dbReference>
<protein>
    <recommendedName>
        <fullName evidence="7">Alpha 1,4-glycosyltransferase domain-containing protein</fullName>
    </recommendedName>
</protein>
<dbReference type="EMBL" id="VCGU01000009">
    <property type="protein sequence ID" value="TRY70398.1"/>
    <property type="molecule type" value="Genomic_DNA"/>
</dbReference>
<keyword evidence="3" id="KW-0328">Glycosyltransferase</keyword>
<evidence type="ECO:0000256" key="2">
    <source>
        <dbReference type="ARBA" id="ARBA00009003"/>
    </source>
</evidence>
<gene>
    <name evidence="8" type="ORF">TCAL_02411</name>
</gene>
<dbReference type="PANTHER" id="PTHR12042">
    <property type="entry name" value="LACTOSYLCERAMIDE 4-ALPHA-GALACTOSYLTRANSFERASE ALPHA- 1,4-GALACTOSYLTRANSFERASE"/>
    <property type="match status" value="1"/>
</dbReference>
<sequence length="336" mass="38710">MGYQLRKAVILVLSAISALFLIQYHVVFHPRVDANYLRARNRSVTFFSKYNLVLEPITNNFTPNGNRFFLVESSGRSILTRREICTIESVAAHHPEHSVYVLLTTDLLRRTSTAQHLLDIYPNIRFRFLEFETFIVNSPLRHLWDSGQIQQSWYMISHVSDIVRFLILYKFGGIYLDLDQLLVRPLPDVPNFIGKESRFVGVGVMRFRVKHPILGKFVDKLGTSFQGQEWNANGPALATSVLEDHCTSFEDNVCEDISIFPASAFYPIHWTNWKRYFAPEETDTVLEELTSDTFSIHLWGKQSSDQPLGGRNAYATLAEKHCPVTFSEVKHQFKMS</sequence>
<evidence type="ECO:0000256" key="6">
    <source>
        <dbReference type="ARBA" id="ARBA00023136"/>
    </source>
</evidence>
<dbReference type="InterPro" id="IPR007652">
    <property type="entry name" value="A1-4-GlycosylTfrase_dom"/>
</dbReference>